<dbReference type="RefSeq" id="WP_218840227.1">
    <property type="nucleotide sequence ID" value="NZ_OCNH01000003.1"/>
</dbReference>
<dbReference type="Gene3D" id="3.30.390.10">
    <property type="entry name" value="Enolase-like, N-terminal domain"/>
    <property type="match status" value="1"/>
</dbReference>
<dbReference type="InterPro" id="IPR029017">
    <property type="entry name" value="Enolase-like_N"/>
</dbReference>
<sequence length="258" mass="28628">MIIKYAIVVVCSPGRNFVTLLLYTEDIWQYAYRSSYRRRGPVSMAAIGAVDLELGLLFSPSPDSSFRHSDKDEQGLVDLFKENGIRTFKIDLVQIPDKTAETNFRKFHDAVMAGTNHQVIFNMDVFATTMMAQPLASLPAETFRTNTLIQTSRTVQQPLHSGQIVPIGDEPSGKGWTGFQSISTNTDSFLLVFRKDSPIGVQAVRTRLPAGKRIRLQPVAGAGKATEVVTWENGSITLPLSTPNSFGLFKYKVLPQTR</sequence>
<proteinExistence type="predicted"/>
<reference evidence="2" key="1">
    <citation type="submission" date="2017-09" db="EMBL/GenBank/DDBJ databases">
        <authorList>
            <person name="Varghese N."/>
            <person name="Submissions S."/>
        </authorList>
    </citation>
    <scope>NUCLEOTIDE SEQUENCE [LARGE SCALE GENOMIC DNA]</scope>
    <source>
        <strain evidence="2">DSM 29961</strain>
    </source>
</reference>
<evidence type="ECO:0000313" key="1">
    <source>
        <dbReference type="EMBL" id="SOD92682.1"/>
    </source>
</evidence>
<gene>
    <name evidence="1" type="ORF">SAMN06269250_4104</name>
</gene>
<organism evidence="1 2">
    <name type="scientific">Spirosoma fluviale</name>
    <dbReference type="NCBI Taxonomy" id="1597977"/>
    <lineage>
        <taxon>Bacteria</taxon>
        <taxon>Pseudomonadati</taxon>
        <taxon>Bacteroidota</taxon>
        <taxon>Cytophagia</taxon>
        <taxon>Cytophagales</taxon>
        <taxon>Cytophagaceae</taxon>
        <taxon>Spirosoma</taxon>
    </lineage>
</organism>
<name>A0A286GB14_9BACT</name>
<keyword evidence="2" id="KW-1185">Reference proteome</keyword>
<evidence type="ECO:0000313" key="2">
    <source>
        <dbReference type="Proteomes" id="UP000219452"/>
    </source>
</evidence>
<dbReference type="Proteomes" id="UP000219452">
    <property type="component" value="Unassembled WGS sequence"/>
</dbReference>
<dbReference type="EMBL" id="OCNH01000003">
    <property type="protein sequence ID" value="SOD92682.1"/>
    <property type="molecule type" value="Genomic_DNA"/>
</dbReference>
<dbReference type="AlphaFoldDB" id="A0A286GB14"/>
<protein>
    <submittedName>
        <fullName evidence="1">Uncharacterized protein</fullName>
    </submittedName>
</protein>
<accession>A0A286GB14</accession>